<dbReference type="Ensembl" id="ENSPTXT00000024227.1">
    <property type="protein sequence ID" value="ENSPTXP00000023498.1"/>
    <property type="gene ID" value="ENSPTXG00000016325.1"/>
</dbReference>
<reference evidence="4" key="2">
    <citation type="submission" date="2025-09" db="UniProtKB">
        <authorList>
            <consortium name="Ensembl"/>
        </authorList>
    </citation>
    <scope>IDENTIFICATION</scope>
</reference>
<keyword evidence="5" id="KW-1185">Reference proteome</keyword>
<feature type="transmembrane region" description="Helical" evidence="3">
    <location>
        <begin position="12"/>
        <end position="42"/>
    </location>
</feature>
<keyword evidence="3" id="KW-1133">Transmembrane helix</keyword>
<keyword evidence="3" id="KW-0812">Transmembrane</keyword>
<evidence type="ECO:0000256" key="3">
    <source>
        <dbReference type="SAM" id="Phobius"/>
    </source>
</evidence>
<protein>
    <recommendedName>
        <fullName evidence="6">C-type lectin domain-containing protein</fullName>
    </recommendedName>
</protein>
<feature type="transmembrane region" description="Helical" evidence="3">
    <location>
        <begin position="142"/>
        <end position="160"/>
    </location>
</feature>
<dbReference type="GO" id="GO:0005576">
    <property type="term" value="C:extracellular region"/>
    <property type="evidence" value="ECO:0007669"/>
    <property type="project" value="UniProtKB-SubCell"/>
</dbReference>
<accession>A0A670ZKX6</accession>
<dbReference type="PANTHER" id="PTHR45710">
    <property type="entry name" value="C-TYPE LECTIN DOMAIN-CONTAINING PROTEIN 180"/>
    <property type="match status" value="1"/>
</dbReference>
<evidence type="ECO:0000256" key="2">
    <source>
        <dbReference type="ARBA" id="ARBA00022525"/>
    </source>
</evidence>
<sequence length="178" mass="20440">YRTTDIQSWETLSLPTVVILSLLLLLLWLLLFLSFALVISLINKPTLNPDDSSPINKTTSNPDDCKRPCPTDWIGFQTKCFYFSNKEETWSASRDFCSLNNASLPVIDDKEMVRGENILLYCGWYQFHAGSTYISSASRESILYNMLIFILCWSVTIAKFEKKFGLIFIKEEHLSLSN</sequence>
<dbReference type="GeneTree" id="ENSGT01000000218033"/>
<evidence type="ECO:0000256" key="1">
    <source>
        <dbReference type="ARBA" id="ARBA00004613"/>
    </source>
</evidence>
<dbReference type="InterPro" id="IPR050828">
    <property type="entry name" value="C-type_lectin/matrix_domain"/>
</dbReference>
<dbReference type="Gene3D" id="3.10.100.10">
    <property type="entry name" value="Mannose-Binding Protein A, subunit A"/>
    <property type="match status" value="1"/>
</dbReference>
<evidence type="ECO:0000313" key="5">
    <source>
        <dbReference type="Proteomes" id="UP000472273"/>
    </source>
</evidence>
<keyword evidence="2" id="KW-0964">Secreted</keyword>
<reference evidence="4" key="1">
    <citation type="submission" date="2025-08" db="UniProtKB">
        <authorList>
            <consortium name="Ensembl"/>
        </authorList>
    </citation>
    <scope>IDENTIFICATION</scope>
</reference>
<name>A0A670ZKX6_PSETE</name>
<dbReference type="Proteomes" id="UP000472273">
    <property type="component" value="Unplaced"/>
</dbReference>
<dbReference type="AlphaFoldDB" id="A0A670ZKX6"/>
<evidence type="ECO:0008006" key="6">
    <source>
        <dbReference type="Google" id="ProtNLM"/>
    </source>
</evidence>
<proteinExistence type="predicted"/>
<dbReference type="InterPro" id="IPR016187">
    <property type="entry name" value="CTDL_fold"/>
</dbReference>
<evidence type="ECO:0000313" key="4">
    <source>
        <dbReference type="Ensembl" id="ENSPTXP00000023498.1"/>
    </source>
</evidence>
<dbReference type="PANTHER" id="PTHR45710:SF26">
    <property type="entry name" value="RH26557P"/>
    <property type="match status" value="1"/>
</dbReference>
<dbReference type="InterPro" id="IPR016186">
    <property type="entry name" value="C-type_lectin-like/link_sf"/>
</dbReference>
<keyword evidence="3" id="KW-0472">Membrane</keyword>
<comment type="subcellular location">
    <subcellularLocation>
        <location evidence="1">Secreted</location>
    </subcellularLocation>
</comment>
<organism evidence="4 5">
    <name type="scientific">Pseudonaja textilis</name>
    <name type="common">Eastern brown snake</name>
    <dbReference type="NCBI Taxonomy" id="8673"/>
    <lineage>
        <taxon>Eukaryota</taxon>
        <taxon>Metazoa</taxon>
        <taxon>Chordata</taxon>
        <taxon>Craniata</taxon>
        <taxon>Vertebrata</taxon>
        <taxon>Euteleostomi</taxon>
        <taxon>Lepidosauria</taxon>
        <taxon>Squamata</taxon>
        <taxon>Bifurcata</taxon>
        <taxon>Unidentata</taxon>
        <taxon>Episquamata</taxon>
        <taxon>Toxicofera</taxon>
        <taxon>Serpentes</taxon>
        <taxon>Colubroidea</taxon>
        <taxon>Elapidae</taxon>
        <taxon>Hydrophiinae</taxon>
        <taxon>Pseudonaja</taxon>
    </lineage>
</organism>
<dbReference type="SUPFAM" id="SSF56436">
    <property type="entry name" value="C-type lectin-like"/>
    <property type="match status" value="1"/>
</dbReference>